<feature type="compositionally biased region" description="Basic and acidic residues" evidence="1">
    <location>
        <begin position="1"/>
        <end position="17"/>
    </location>
</feature>
<dbReference type="EMBL" id="CADCXU010024219">
    <property type="protein sequence ID" value="CAB0011525.1"/>
    <property type="molecule type" value="Genomic_DNA"/>
</dbReference>
<dbReference type="AlphaFoldDB" id="A0A6H5H7Y7"/>
<dbReference type="Proteomes" id="UP000479000">
    <property type="component" value="Unassembled WGS sequence"/>
</dbReference>
<protein>
    <submittedName>
        <fullName evidence="2">Uncharacterized protein</fullName>
    </submittedName>
</protein>
<feature type="region of interest" description="Disordered" evidence="1">
    <location>
        <begin position="1"/>
        <end position="31"/>
    </location>
</feature>
<dbReference type="OrthoDB" id="31113at2759"/>
<evidence type="ECO:0000256" key="1">
    <source>
        <dbReference type="SAM" id="MobiDB-lite"/>
    </source>
</evidence>
<gene>
    <name evidence="2" type="ORF">NTEN_LOCUS16455</name>
</gene>
<proteinExistence type="predicted"/>
<evidence type="ECO:0000313" key="2">
    <source>
        <dbReference type="EMBL" id="CAB0011525.1"/>
    </source>
</evidence>
<reference evidence="2 3" key="1">
    <citation type="submission" date="2020-02" db="EMBL/GenBank/DDBJ databases">
        <authorList>
            <person name="Ferguson B K."/>
        </authorList>
    </citation>
    <scope>NUCLEOTIDE SEQUENCE [LARGE SCALE GENOMIC DNA]</scope>
</reference>
<accession>A0A6H5H7Y7</accession>
<sequence length="224" mass="24968">MENEDCVRPTTKRELRPQRPPPPAFDPLRTPLQPTRFFQGLATVGGGNLRTMETSVGTHGYRSRAPPGCAALPILLDVVPQLPPGSQVILTTRYDPMRQVMGDWRKRRTGGRRKTEAGDGLPDGGWRCWCAGGALLLPRSGDHYAHCLCLLPTEGMTVSFKKTSEEIESDDEPVANKLFGDLNSVDIESEDFLKLPADVRHDILTDLKETRKLNSWARIHLMPE</sequence>
<evidence type="ECO:0000313" key="3">
    <source>
        <dbReference type="Proteomes" id="UP000479000"/>
    </source>
</evidence>
<keyword evidence="3" id="KW-1185">Reference proteome</keyword>
<organism evidence="2 3">
    <name type="scientific">Nesidiocoris tenuis</name>
    <dbReference type="NCBI Taxonomy" id="355587"/>
    <lineage>
        <taxon>Eukaryota</taxon>
        <taxon>Metazoa</taxon>
        <taxon>Ecdysozoa</taxon>
        <taxon>Arthropoda</taxon>
        <taxon>Hexapoda</taxon>
        <taxon>Insecta</taxon>
        <taxon>Pterygota</taxon>
        <taxon>Neoptera</taxon>
        <taxon>Paraneoptera</taxon>
        <taxon>Hemiptera</taxon>
        <taxon>Heteroptera</taxon>
        <taxon>Panheteroptera</taxon>
        <taxon>Cimicomorpha</taxon>
        <taxon>Miridae</taxon>
        <taxon>Dicyphina</taxon>
        <taxon>Nesidiocoris</taxon>
    </lineage>
</organism>
<name>A0A6H5H7Y7_9HEMI</name>
<feature type="non-terminal residue" evidence="2">
    <location>
        <position position="224"/>
    </location>
</feature>